<evidence type="ECO:0000313" key="3">
    <source>
        <dbReference type="Proteomes" id="UP000501690"/>
    </source>
</evidence>
<keyword evidence="1" id="KW-0812">Transmembrane</keyword>
<gene>
    <name evidence="2" type="ORF">DEO72_LG2g3415</name>
</gene>
<name>A0A4D6L3J3_VIGUN</name>
<organism evidence="2 3">
    <name type="scientific">Vigna unguiculata</name>
    <name type="common">Cowpea</name>
    <dbReference type="NCBI Taxonomy" id="3917"/>
    <lineage>
        <taxon>Eukaryota</taxon>
        <taxon>Viridiplantae</taxon>
        <taxon>Streptophyta</taxon>
        <taxon>Embryophyta</taxon>
        <taxon>Tracheophyta</taxon>
        <taxon>Spermatophyta</taxon>
        <taxon>Magnoliopsida</taxon>
        <taxon>eudicotyledons</taxon>
        <taxon>Gunneridae</taxon>
        <taxon>Pentapetalae</taxon>
        <taxon>rosids</taxon>
        <taxon>fabids</taxon>
        <taxon>Fabales</taxon>
        <taxon>Fabaceae</taxon>
        <taxon>Papilionoideae</taxon>
        <taxon>50 kb inversion clade</taxon>
        <taxon>NPAAA clade</taxon>
        <taxon>indigoferoid/millettioid clade</taxon>
        <taxon>Phaseoleae</taxon>
        <taxon>Vigna</taxon>
    </lineage>
</organism>
<accession>A0A4D6L3J3</accession>
<dbReference type="AlphaFoldDB" id="A0A4D6L3J3"/>
<feature type="transmembrane region" description="Helical" evidence="1">
    <location>
        <begin position="32"/>
        <end position="51"/>
    </location>
</feature>
<keyword evidence="3" id="KW-1185">Reference proteome</keyword>
<keyword evidence="1" id="KW-1133">Transmembrane helix</keyword>
<evidence type="ECO:0000313" key="2">
    <source>
        <dbReference type="EMBL" id="QCD83072.1"/>
    </source>
</evidence>
<dbReference type="EMBL" id="CP039346">
    <property type="protein sequence ID" value="QCD83072.1"/>
    <property type="molecule type" value="Genomic_DNA"/>
</dbReference>
<keyword evidence="1" id="KW-0472">Membrane</keyword>
<proteinExistence type="predicted"/>
<dbReference type="Proteomes" id="UP000501690">
    <property type="component" value="Linkage Group LG2"/>
</dbReference>
<sequence length="67" mass="7223">MTRGNLDAWVIAIVGELWRATMRDGETTRGMALNYVCGSMAALMATILVAWRSPGRGDQNGVVIGQI</sequence>
<protein>
    <submittedName>
        <fullName evidence="2">Uncharacterized protein</fullName>
    </submittedName>
</protein>
<evidence type="ECO:0000256" key="1">
    <source>
        <dbReference type="SAM" id="Phobius"/>
    </source>
</evidence>
<reference evidence="2 3" key="1">
    <citation type="submission" date="2019-04" db="EMBL/GenBank/DDBJ databases">
        <title>An improved genome assembly and genetic linkage map for asparagus bean, Vigna unguiculata ssp. sesquipedialis.</title>
        <authorList>
            <person name="Xia Q."/>
            <person name="Zhang R."/>
            <person name="Dong Y."/>
        </authorList>
    </citation>
    <scope>NUCLEOTIDE SEQUENCE [LARGE SCALE GENOMIC DNA]</scope>
    <source>
        <tissue evidence="2">Leaf</tissue>
    </source>
</reference>